<dbReference type="AlphaFoldDB" id="A0A5C8PI38"/>
<protein>
    <submittedName>
        <fullName evidence="1">Gamma-glutamyltransferase family protein</fullName>
    </submittedName>
</protein>
<keyword evidence="1" id="KW-0808">Transferase</keyword>
<dbReference type="Gene3D" id="1.10.246.130">
    <property type="match status" value="1"/>
</dbReference>
<dbReference type="PANTHER" id="PTHR43881">
    <property type="entry name" value="GAMMA-GLUTAMYLTRANSPEPTIDASE (AFU_ORTHOLOGUE AFUA_4G13580)"/>
    <property type="match status" value="1"/>
</dbReference>
<comment type="caution">
    <text evidence="1">The sequence shown here is derived from an EMBL/GenBank/DDBJ whole genome shotgun (WGS) entry which is preliminary data.</text>
</comment>
<proteinExistence type="predicted"/>
<keyword evidence="2" id="KW-1185">Reference proteome</keyword>
<dbReference type="InterPro" id="IPR043138">
    <property type="entry name" value="GGT_lsub"/>
</dbReference>
<gene>
    <name evidence="1" type="ORF">FHP25_21835</name>
</gene>
<dbReference type="PRINTS" id="PR01210">
    <property type="entry name" value="GGTRANSPTASE"/>
</dbReference>
<dbReference type="Gene3D" id="3.60.20.40">
    <property type="match status" value="1"/>
</dbReference>
<accession>A0A5C8PI38</accession>
<dbReference type="Pfam" id="PF01019">
    <property type="entry name" value="G_glu_transpept"/>
    <property type="match status" value="1"/>
</dbReference>
<sequence length="518" mass="55217">MPIFARNVVATSQHLAATAGLRMLAKGGTAADAAIATAIALTVVEPTMNGIGGDAFCILWDGSRLVGLNASGRAPALMTRDRYAGLDKMPGEGWGAVSVPGCVSLWVELHRKYGTLPFADLFEPAIRYARDGFRVSWMVAQQWQRAIARLKDQPGWAAAFIPKGRAPLPGELWRFPAQAETLRQIAESGGEAFYRGALAQKMERCAVDGGGALRAADLAAHQADWVDPIGLAYHGTSLHEIPPNGQGIAACMALGILENFELSGFAPDGPEVAHLRIEAMKLAFADVHRHVADPRHMEVTSAQLLDKAYLKSRARLINPRKAGRFEPGTIPRLSGTVYLGAADEGGMMVSLIQSNYAGFGSGVVVPETGIALQNRAAGFSLQPGHPNEVAPGKRPFHTIIPGFVTKDGRPLATFGLMGGGMQPQGHMQVLSRIVDFGQNPQAAIDAPRWRVHESGDLWLEPHMPAATAGALQAMGHTVVMTQAPSFEFGSSQIIWRYPDGGPYLGASESRRDGAAVGF</sequence>
<reference evidence="1 2" key="1">
    <citation type="submission" date="2019-06" db="EMBL/GenBank/DDBJ databases">
        <title>New taxonomy in bacterial strain CC-CFT640, isolated from vineyard.</title>
        <authorList>
            <person name="Lin S.-Y."/>
            <person name="Tsai C.-F."/>
            <person name="Young C.-C."/>
        </authorList>
    </citation>
    <scope>NUCLEOTIDE SEQUENCE [LARGE SCALE GENOMIC DNA]</scope>
    <source>
        <strain evidence="1 2">CC-CFT640</strain>
    </source>
</reference>
<dbReference type="SUPFAM" id="SSF56235">
    <property type="entry name" value="N-terminal nucleophile aminohydrolases (Ntn hydrolases)"/>
    <property type="match status" value="1"/>
</dbReference>
<organism evidence="1 2">
    <name type="scientific">Vineibacter terrae</name>
    <dbReference type="NCBI Taxonomy" id="2586908"/>
    <lineage>
        <taxon>Bacteria</taxon>
        <taxon>Pseudomonadati</taxon>
        <taxon>Pseudomonadota</taxon>
        <taxon>Alphaproteobacteria</taxon>
        <taxon>Hyphomicrobiales</taxon>
        <taxon>Vineibacter</taxon>
    </lineage>
</organism>
<name>A0A5C8PI38_9HYPH</name>
<evidence type="ECO:0000313" key="2">
    <source>
        <dbReference type="Proteomes" id="UP000321638"/>
    </source>
</evidence>
<dbReference type="GO" id="GO:0016740">
    <property type="term" value="F:transferase activity"/>
    <property type="evidence" value="ECO:0007669"/>
    <property type="project" value="UniProtKB-KW"/>
</dbReference>
<dbReference type="Proteomes" id="UP000321638">
    <property type="component" value="Unassembled WGS sequence"/>
</dbReference>
<dbReference type="PANTHER" id="PTHR43881:SF1">
    <property type="entry name" value="GAMMA-GLUTAMYLTRANSPEPTIDASE (AFU_ORTHOLOGUE AFUA_4G13580)"/>
    <property type="match status" value="1"/>
</dbReference>
<dbReference type="OrthoDB" id="9781342at2"/>
<dbReference type="InterPro" id="IPR052896">
    <property type="entry name" value="GGT-like_enzyme"/>
</dbReference>
<dbReference type="InterPro" id="IPR043137">
    <property type="entry name" value="GGT_ssub_C"/>
</dbReference>
<dbReference type="EMBL" id="VDUZ01000026">
    <property type="protein sequence ID" value="TXL73359.1"/>
    <property type="molecule type" value="Genomic_DNA"/>
</dbReference>
<dbReference type="InterPro" id="IPR029055">
    <property type="entry name" value="Ntn_hydrolases_N"/>
</dbReference>
<evidence type="ECO:0000313" key="1">
    <source>
        <dbReference type="EMBL" id="TXL73359.1"/>
    </source>
</evidence>